<organism evidence="1 2">
    <name type="scientific">Dentipellis fragilis</name>
    <dbReference type="NCBI Taxonomy" id="205917"/>
    <lineage>
        <taxon>Eukaryota</taxon>
        <taxon>Fungi</taxon>
        <taxon>Dikarya</taxon>
        <taxon>Basidiomycota</taxon>
        <taxon>Agaricomycotina</taxon>
        <taxon>Agaricomycetes</taxon>
        <taxon>Russulales</taxon>
        <taxon>Hericiaceae</taxon>
        <taxon>Dentipellis</taxon>
    </lineage>
</organism>
<dbReference type="Proteomes" id="UP000298327">
    <property type="component" value="Unassembled WGS sequence"/>
</dbReference>
<reference evidence="1 2" key="1">
    <citation type="submission" date="2019-02" db="EMBL/GenBank/DDBJ databases">
        <title>Genome sequencing of the rare red list fungi Dentipellis fragilis.</title>
        <authorList>
            <person name="Buettner E."/>
            <person name="Kellner H."/>
        </authorList>
    </citation>
    <scope>NUCLEOTIDE SEQUENCE [LARGE SCALE GENOMIC DNA]</scope>
    <source>
        <strain evidence="1 2">DSM 105465</strain>
    </source>
</reference>
<protein>
    <submittedName>
        <fullName evidence="1">Uncharacterized protein</fullName>
    </submittedName>
</protein>
<gene>
    <name evidence="1" type="ORF">EVG20_g10826</name>
</gene>
<name>A0A4Y9XRK2_9AGAM</name>
<accession>A0A4Y9XRK2</accession>
<keyword evidence="2" id="KW-1185">Reference proteome</keyword>
<dbReference type="EMBL" id="SEOQ01001431">
    <property type="protein sequence ID" value="TFY51811.1"/>
    <property type="molecule type" value="Genomic_DNA"/>
</dbReference>
<evidence type="ECO:0000313" key="1">
    <source>
        <dbReference type="EMBL" id="TFY51811.1"/>
    </source>
</evidence>
<sequence length="136" mass="15078">MDNLADSDEGPLAEGFRNFVPREKRELSVRYVYLGGRYSSIDILAQDLNVDPDTLHLIPMGLCTEKGYAYENSEPIPVAKIDDDQLEVLSAIAREAGISRCLIDITPIDEEVVKHGAYVFGTEEINLVVRIVDGPI</sequence>
<comment type="caution">
    <text evidence="1">The sequence shown here is derived from an EMBL/GenBank/DDBJ whole genome shotgun (WGS) entry which is preliminary data.</text>
</comment>
<dbReference type="AlphaFoldDB" id="A0A4Y9XRK2"/>
<evidence type="ECO:0000313" key="2">
    <source>
        <dbReference type="Proteomes" id="UP000298327"/>
    </source>
</evidence>
<proteinExistence type="predicted"/>